<evidence type="ECO:0000313" key="1">
    <source>
        <dbReference type="EMBL" id="KAJ2894403.1"/>
    </source>
</evidence>
<gene>
    <name evidence="1" type="ORF">IWW38_002593</name>
</gene>
<dbReference type="EMBL" id="JANBVB010000417">
    <property type="protein sequence ID" value="KAJ2894403.1"/>
    <property type="molecule type" value="Genomic_DNA"/>
</dbReference>
<keyword evidence="2" id="KW-1185">Reference proteome</keyword>
<protein>
    <submittedName>
        <fullName evidence="1">Uncharacterized protein</fullName>
    </submittedName>
</protein>
<evidence type="ECO:0000313" key="2">
    <source>
        <dbReference type="Proteomes" id="UP001139981"/>
    </source>
</evidence>
<proteinExistence type="predicted"/>
<name>A0ACC1M4L1_9FUNG</name>
<feature type="non-terminal residue" evidence="1">
    <location>
        <position position="1"/>
    </location>
</feature>
<dbReference type="Proteomes" id="UP001139981">
    <property type="component" value="Unassembled WGS sequence"/>
</dbReference>
<accession>A0ACC1M4L1</accession>
<reference evidence="1" key="1">
    <citation type="submission" date="2022-07" db="EMBL/GenBank/DDBJ databases">
        <title>Phylogenomic reconstructions and comparative analyses of Kickxellomycotina fungi.</title>
        <authorList>
            <person name="Reynolds N.K."/>
            <person name="Stajich J.E."/>
            <person name="Barry K."/>
            <person name="Grigoriev I.V."/>
            <person name="Crous P."/>
            <person name="Smith M.E."/>
        </authorList>
    </citation>
    <scope>NUCLEOTIDE SEQUENCE</scope>
    <source>
        <strain evidence="1">CBS 190363</strain>
    </source>
</reference>
<comment type="caution">
    <text evidence="1">The sequence shown here is derived from an EMBL/GenBank/DDBJ whole genome shotgun (WGS) entry which is preliminary data.</text>
</comment>
<sequence>TIAAALVKGTPQFLPGKGEFDEHDPGRLERRCKLVRALKPVDSLNFSELMQTLCLSTDYKDFTSEIDNTFTSIVDRVPVVGKVDEDVFVKHFLSVVELISACAKDHNYLPERYLTTPLVAVDTQSSGPSGTRLRPDVVFTTIEEGNVSIGDVRLLVEAKTDKGLDAHRTHIGQMADYALLLWKCQPTRTFVPVLFLHAHDLDLLVFTRRGYYVAPVGQVLHERTSRYDMSDSISKSLRRLWFLLTLPANKFGFLFDSHEFPHDVSIDTRSVPATIADASNSPSGLVFGIGELIDRPLWITGQCSYLLEANYQEKGAVLKLSWSRTNRLPEGAVYRVLEEHGVPNIPKIFASGILIENFDGYRLEFLVMRNCGTPIVKLNNAVDGVGSHIKHVASTLTEALAAGILHRDISAGNITIDDGMAYVIDWGCAKLLNPPADTSLRNEIAAK</sequence>
<organism evidence="1 2">
    <name type="scientific">Coemansia aciculifera</name>
    <dbReference type="NCBI Taxonomy" id="417176"/>
    <lineage>
        <taxon>Eukaryota</taxon>
        <taxon>Fungi</taxon>
        <taxon>Fungi incertae sedis</taxon>
        <taxon>Zoopagomycota</taxon>
        <taxon>Kickxellomycotina</taxon>
        <taxon>Kickxellomycetes</taxon>
        <taxon>Kickxellales</taxon>
        <taxon>Kickxellaceae</taxon>
        <taxon>Coemansia</taxon>
    </lineage>
</organism>